<feature type="compositionally biased region" description="Low complexity" evidence="1">
    <location>
        <begin position="38"/>
        <end position="53"/>
    </location>
</feature>
<proteinExistence type="predicted"/>
<organism evidence="2 3">
    <name type="scientific">Jiella flava</name>
    <dbReference type="NCBI Taxonomy" id="2816857"/>
    <lineage>
        <taxon>Bacteria</taxon>
        <taxon>Pseudomonadati</taxon>
        <taxon>Pseudomonadota</taxon>
        <taxon>Alphaproteobacteria</taxon>
        <taxon>Hyphomicrobiales</taxon>
        <taxon>Aurantimonadaceae</taxon>
        <taxon>Jiella</taxon>
    </lineage>
</organism>
<reference evidence="2" key="1">
    <citation type="submission" date="2021-03" db="EMBL/GenBank/DDBJ databases">
        <title>Whole genome sequence of Jiella sp. CQZ9-1.</title>
        <authorList>
            <person name="Tuo L."/>
        </authorList>
    </citation>
    <scope>NUCLEOTIDE SEQUENCE</scope>
    <source>
        <strain evidence="2">CQZ9-1</strain>
    </source>
</reference>
<dbReference type="AlphaFoldDB" id="A0A939FXN8"/>
<protein>
    <submittedName>
        <fullName evidence="2">Uncharacterized protein</fullName>
    </submittedName>
</protein>
<dbReference type="RefSeq" id="WP_207258814.1">
    <property type="nucleotide sequence ID" value="NZ_JAFMPP010000014.1"/>
</dbReference>
<gene>
    <name evidence="2" type="ORF">J1C48_15030</name>
</gene>
<dbReference type="EMBL" id="JAFMPP010000014">
    <property type="protein sequence ID" value="MBO0663893.1"/>
    <property type="molecule type" value="Genomic_DNA"/>
</dbReference>
<dbReference type="Proteomes" id="UP000664122">
    <property type="component" value="Unassembled WGS sequence"/>
</dbReference>
<evidence type="ECO:0000313" key="3">
    <source>
        <dbReference type="Proteomes" id="UP000664122"/>
    </source>
</evidence>
<evidence type="ECO:0000256" key="1">
    <source>
        <dbReference type="SAM" id="MobiDB-lite"/>
    </source>
</evidence>
<name>A0A939FXN8_9HYPH</name>
<accession>A0A939FXN8</accession>
<keyword evidence="3" id="KW-1185">Reference proteome</keyword>
<evidence type="ECO:0000313" key="2">
    <source>
        <dbReference type="EMBL" id="MBO0663893.1"/>
    </source>
</evidence>
<comment type="caution">
    <text evidence="2">The sequence shown here is derived from an EMBL/GenBank/DDBJ whole genome shotgun (WGS) entry which is preliminary data.</text>
</comment>
<sequence>MSFQIGDGLHKRRASNLSDRDHGKPRQKTNAGRTSPIEAEAAMAGARPAGAARHTAEHGTLTVAISLNGIHIPVINIKTKNFPQDA</sequence>
<feature type="region of interest" description="Disordered" evidence="1">
    <location>
        <begin position="1"/>
        <end position="56"/>
    </location>
</feature>